<dbReference type="RefSeq" id="WP_264308235.1">
    <property type="nucleotide sequence ID" value="NZ_CP109635.1"/>
</dbReference>
<keyword evidence="1" id="KW-0732">Signal</keyword>
<dbReference type="Gene3D" id="3.90.70.10">
    <property type="entry name" value="Cysteine proteinases"/>
    <property type="match status" value="1"/>
</dbReference>
<reference evidence="2" key="1">
    <citation type="submission" date="2022-10" db="EMBL/GenBank/DDBJ databases">
        <title>Genome assembly of Lactococcus garvieae isolates from cricket gut.</title>
        <authorList>
            <person name="Luecke A.R."/>
            <person name="Brown A.M.V."/>
            <person name="Wakeman C.A."/>
        </authorList>
    </citation>
    <scope>NUCLEOTIDE SEQUENCE</scope>
    <source>
        <strain evidence="2">Alexii-11_2</strain>
    </source>
</reference>
<name>A0AA46TXM6_9LACT</name>
<proteinExistence type="predicted"/>
<protein>
    <submittedName>
        <fullName evidence="2">Uncharacterized protein</fullName>
    </submittedName>
</protein>
<dbReference type="Proteomes" id="UP001164042">
    <property type="component" value="Chromosome"/>
</dbReference>
<organism evidence="2 3">
    <name type="scientific">Lactococcus garvieae</name>
    <dbReference type="NCBI Taxonomy" id="1363"/>
    <lineage>
        <taxon>Bacteria</taxon>
        <taxon>Bacillati</taxon>
        <taxon>Bacillota</taxon>
        <taxon>Bacilli</taxon>
        <taxon>Lactobacillales</taxon>
        <taxon>Streptococcaceae</taxon>
        <taxon>Lactococcus</taxon>
    </lineage>
</organism>
<evidence type="ECO:0000313" key="2">
    <source>
        <dbReference type="EMBL" id="UYT10388.1"/>
    </source>
</evidence>
<gene>
    <name evidence="2" type="ORF">OF801_00170</name>
</gene>
<feature type="signal peptide" evidence="1">
    <location>
        <begin position="1"/>
        <end position="17"/>
    </location>
</feature>
<feature type="chain" id="PRO_5041297740" evidence="1">
    <location>
        <begin position="18"/>
        <end position="235"/>
    </location>
</feature>
<accession>A0AA46TXM6</accession>
<dbReference type="EMBL" id="CP109635">
    <property type="protein sequence ID" value="UYT10388.1"/>
    <property type="molecule type" value="Genomic_DNA"/>
</dbReference>
<dbReference type="AlphaFoldDB" id="A0AA46TXM6"/>
<evidence type="ECO:0000256" key="1">
    <source>
        <dbReference type="SAM" id="SignalP"/>
    </source>
</evidence>
<evidence type="ECO:0000313" key="3">
    <source>
        <dbReference type="Proteomes" id="UP001164042"/>
    </source>
</evidence>
<sequence>MSTLLLLATATIPNALAFSVAQSGYNQDGISVDVKQINELADNNLFADESTPSQALAQTIATMVSKDPSGDNGNFTEVLSAKDVLQYFYPNASEKELEGTGITPVQGVEWLNFKGYTATIIDRPLTTSEIKKHLDNSEPIVTVLENQNAENWLNQHYAGVLYAHDDVETGIAEGRLHASFIKSINYGEASINDGEEANAFKFADMANSPDPIQAESAFKWVSTITEIKRDPSWTN</sequence>